<dbReference type="RefSeq" id="WP_369186475.1">
    <property type="nucleotide sequence ID" value="NZ_CP163431.1"/>
</dbReference>
<reference evidence="1" key="1">
    <citation type="submission" date="2024-07" db="EMBL/GenBank/DDBJ databases">
        <authorList>
            <person name="Yu S.T."/>
        </authorList>
    </citation>
    <scope>NUCLEOTIDE SEQUENCE</scope>
    <source>
        <strain evidence="1">R08</strain>
    </source>
</reference>
<accession>A0AB39LZZ0</accession>
<dbReference type="AlphaFoldDB" id="A0AB39LZZ0"/>
<gene>
    <name evidence="1" type="ORF">AB5J58_03710</name>
</gene>
<proteinExistence type="predicted"/>
<name>A0AB39LZZ0_9ACTN</name>
<organism evidence="1">
    <name type="scientific">Streptomyces sp. R08</name>
    <dbReference type="NCBI Taxonomy" id="3238624"/>
    <lineage>
        <taxon>Bacteria</taxon>
        <taxon>Bacillati</taxon>
        <taxon>Actinomycetota</taxon>
        <taxon>Actinomycetes</taxon>
        <taxon>Kitasatosporales</taxon>
        <taxon>Streptomycetaceae</taxon>
        <taxon>Streptomyces</taxon>
    </lineage>
</organism>
<evidence type="ECO:0000313" key="1">
    <source>
        <dbReference type="EMBL" id="XDP99339.1"/>
    </source>
</evidence>
<dbReference type="EMBL" id="CP163431">
    <property type="protein sequence ID" value="XDP99339.1"/>
    <property type="molecule type" value="Genomic_DNA"/>
</dbReference>
<evidence type="ECO:0008006" key="2">
    <source>
        <dbReference type="Google" id="ProtNLM"/>
    </source>
</evidence>
<protein>
    <recommendedName>
        <fullName evidence="2">Acyl-CoA dehydrogenase</fullName>
    </recommendedName>
</protein>
<sequence length="50" mass="5510">MTALTFEEAAEHERLLTELGRFSPDTAEGAGLESLGYDHDQGWFVGRRAA</sequence>